<name>A0A162T376_PHYB8</name>
<protein>
    <recommendedName>
        <fullName evidence="3">Homeodomain-like DNA binding domain-containing transcription factor</fullName>
    </recommendedName>
</protein>
<dbReference type="InParanoid" id="A0A162T376"/>
<sequence>MSNPQLAEWAKETFDLQKAPDASTISKFLKRGDKDLIIQANIKNRKRVRKGKCSEIENASVILLAY</sequence>
<gene>
    <name evidence="1" type="ORF">PHYBLDRAFT_152948</name>
</gene>
<keyword evidence="2" id="KW-1185">Reference proteome</keyword>
<accession>A0A162T376</accession>
<dbReference type="GeneID" id="28993941"/>
<dbReference type="EMBL" id="KV441007">
    <property type="protein sequence ID" value="OAD65922.1"/>
    <property type="molecule type" value="Genomic_DNA"/>
</dbReference>
<evidence type="ECO:0000313" key="1">
    <source>
        <dbReference type="EMBL" id="OAD65922.1"/>
    </source>
</evidence>
<evidence type="ECO:0000313" key="2">
    <source>
        <dbReference type="Proteomes" id="UP000077315"/>
    </source>
</evidence>
<dbReference type="OrthoDB" id="2402233at2759"/>
<reference evidence="2" key="1">
    <citation type="submission" date="2015-06" db="EMBL/GenBank/DDBJ databases">
        <title>Expansion of signal transduction pathways in fungi by whole-genome duplication.</title>
        <authorList>
            <consortium name="DOE Joint Genome Institute"/>
            <person name="Corrochano L.M."/>
            <person name="Kuo A."/>
            <person name="Marcet-Houben M."/>
            <person name="Polaino S."/>
            <person name="Salamov A."/>
            <person name="Villalobos J.M."/>
            <person name="Alvarez M.I."/>
            <person name="Avalos J."/>
            <person name="Benito E.P."/>
            <person name="Benoit I."/>
            <person name="Burger G."/>
            <person name="Camino L.P."/>
            <person name="Canovas D."/>
            <person name="Cerda-Olmedo E."/>
            <person name="Cheng J.-F."/>
            <person name="Dominguez A."/>
            <person name="Elias M."/>
            <person name="Eslava A.P."/>
            <person name="Glaser F."/>
            <person name="Grimwood J."/>
            <person name="Gutierrez G."/>
            <person name="Heitman J."/>
            <person name="Henrissat B."/>
            <person name="Iturriaga E.A."/>
            <person name="Lang B.F."/>
            <person name="Lavin J.L."/>
            <person name="Lee S."/>
            <person name="Li W."/>
            <person name="Lindquist E."/>
            <person name="Lopez-Garcia S."/>
            <person name="Luque E.M."/>
            <person name="Marcos A.T."/>
            <person name="Martin J."/>
            <person name="McCluskey K."/>
            <person name="Medina H.R."/>
            <person name="Miralles-Duran A."/>
            <person name="Miyazaki A."/>
            <person name="Munoz-Torres E."/>
            <person name="Oguiza J.A."/>
            <person name="Ohm R."/>
            <person name="Olmedo M."/>
            <person name="Orejas M."/>
            <person name="Ortiz-Castellanos L."/>
            <person name="Pisabarro A.G."/>
            <person name="Rodriguez-Romero J."/>
            <person name="Ruiz-Herrera J."/>
            <person name="Ruiz-Vazquez R."/>
            <person name="Sanz C."/>
            <person name="Schackwitz W."/>
            <person name="Schmutz J."/>
            <person name="Shahriari M."/>
            <person name="Shelest E."/>
            <person name="Silva-Franco F."/>
            <person name="Soanes D."/>
            <person name="Syed K."/>
            <person name="Tagua V.G."/>
            <person name="Talbot N.J."/>
            <person name="Thon M."/>
            <person name="De vries R.P."/>
            <person name="Wiebenga A."/>
            <person name="Yadav J.S."/>
            <person name="Braun E.L."/>
            <person name="Baker S."/>
            <person name="Garre V."/>
            <person name="Horwitz B."/>
            <person name="Torres-Martinez S."/>
            <person name="Idnurm A."/>
            <person name="Herrera-Estrella A."/>
            <person name="Gabaldon T."/>
            <person name="Grigoriev I.V."/>
        </authorList>
    </citation>
    <scope>NUCLEOTIDE SEQUENCE [LARGE SCALE GENOMIC DNA]</scope>
    <source>
        <strain evidence="2">NRRL 1555(-)</strain>
    </source>
</reference>
<proteinExistence type="predicted"/>
<dbReference type="VEuPathDB" id="FungiDB:PHYBLDRAFT_152948"/>
<dbReference type="AlphaFoldDB" id="A0A162T376"/>
<organism evidence="1 2">
    <name type="scientific">Phycomyces blakesleeanus (strain ATCC 8743b / DSM 1359 / FGSC 10004 / NBRC 33097 / NRRL 1555)</name>
    <dbReference type="NCBI Taxonomy" id="763407"/>
    <lineage>
        <taxon>Eukaryota</taxon>
        <taxon>Fungi</taxon>
        <taxon>Fungi incertae sedis</taxon>
        <taxon>Mucoromycota</taxon>
        <taxon>Mucoromycotina</taxon>
        <taxon>Mucoromycetes</taxon>
        <taxon>Mucorales</taxon>
        <taxon>Phycomycetaceae</taxon>
        <taxon>Phycomyces</taxon>
    </lineage>
</organism>
<dbReference type="Proteomes" id="UP000077315">
    <property type="component" value="Unassembled WGS sequence"/>
</dbReference>
<dbReference type="RefSeq" id="XP_018283962.1">
    <property type="nucleotide sequence ID" value="XM_018433035.1"/>
</dbReference>
<evidence type="ECO:0008006" key="3">
    <source>
        <dbReference type="Google" id="ProtNLM"/>
    </source>
</evidence>